<keyword evidence="11" id="KW-0282">Flagellum</keyword>
<evidence type="ECO:0000256" key="3">
    <source>
        <dbReference type="ARBA" id="ARBA00009677"/>
    </source>
</evidence>
<dbReference type="InterPro" id="IPR002371">
    <property type="entry name" value="FlgK"/>
</dbReference>
<feature type="domain" description="Flagellar basal body rod protein N-terminal" evidence="8">
    <location>
        <begin position="8"/>
        <end position="37"/>
    </location>
</feature>
<accession>A0A0A7RK82</accession>
<evidence type="ECO:0000313" key="12">
    <source>
        <dbReference type="EMBL" id="KRN88090.1"/>
    </source>
</evidence>
<dbReference type="NCBIfam" id="TIGR02492">
    <property type="entry name" value="flgK_ends"/>
    <property type="match status" value="1"/>
</dbReference>
<evidence type="ECO:0000256" key="5">
    <source>
        <dbReference type="ARBA" id="ARBA00022525"/>
    </source>
</evidence>
<evidence type="ECO:0000256" key="2">
    <source>
        <dbReference type="ARBA" id="ARBA00004613"/>
    </source>
</evidence>
<keyword evidence="11" id="KW-0969">Cilium</keyword>
<evidence type="ECO:0000259" key="8">
    <source>
        <dbReference type="Pfam" id="PF00460"/>
    </source>
</evidence>
<evidence type="ECO:0000259" key="10">
    <source>
        <dbReference type="Pfam" id="PF22638"/>
    </source>
</evidence>
<dbReference type="PANTHER" id="PTHR30033:SF1">
    <property type="entry name" value="FLAGELLAR HOOK-ASSOCIATED PROTEIN 1"/>
    <property type="match status" value="1"/>
</dbReference>
<reference evidence="12 13" key="2">
    <citation type="journal article" date="2015" name="Genome Announc.">
        <title>Expanding the biotechnology potential of lactobacilli through comparative genomics of 213 strains and associated genera.</title>
        <authorList>
            <person name="Sun Z."/>
            <person name="Harris H.M."/>
            <person name="McCann A."/>
            <person name="Guo C."/>
            <person name="Argimon S."/>
            <person name="Zhang W."/>
            <person name="Yang X."/>
            <person name="Jeffery I.B."/>
            <person name="Cooney J.C."/>
            <person name="Kagawa T.F."/>
            <person name="Liu W."/>
            <person name="Song Y."/>
            <person name="Salvetti E."/>
            <person name="Wrobel A."/>
            <person name="Rasinkangas P."/>
            <person name="Parkhill J."/>
            <person name="Rea M.C."/>
            <person name="O'Sullivan O."/>
            <person name="Ritari J."/>
            <person name="Douillard F.P."/>
            <person name="Paul Ross R."/>
            <person name="Yang R."/>
            <person name="Briner A.E."/>
            <person name="Felis G.E."/>
            <person name="de Vos W.M."/>
            <person name="Barrangou R."/>
            <person name="Klaenhammer T.R."/>
            <person name="Caufield P.W."/>
            <person name="Cui Y."/>
            <person name="Zhang H."/>
            <person name="O'Toole P.W."/>
        </authorList>
    </citation>
    <scope>NUCLEOTIDE SEQUENCE [LARGE SCALE GENOMIC DNA]</scope>
    <source>
        <strain evidence="12 13">DSM 15353</strain>
    </source>
</reference>
<proteinExistence type="inferred from homology"/>
<evidence type="ECO:0000256" key="6">
    <source>
        <dbReference type="ARBA" id="ARBA00023143"/>
    </source>
</evidence>
<dbReference type="RefSeq" id="WP_010498224.1">
    <property type="nucleotide sequence ID" value="NZ_JQBK01000002.1"/>
</dbReference>
<comment type="subcellular location">
    <subcellularLocation>
        <location evidence="1 7">Bacterial flagellum</location>
    </subcellularLocation>
    <subcellularLocation>
        <location evidence="2 7">Secreted</location>
    </subcellularLocation>
</comment>
<reference evidence="11" key="1">
    <citation type="journal article" date="2014" name="Appl. Environ. Microbiol.">
        <title>Detection and genomic characterization of motility in Lactobacillus curvatus: confirmation of motility in a species outside the Lactobacillus salivarius clade.</title>
        <authorList>
            <person name="Cousin F.J."/>
            <person name="Lynch S.M."/>
            <person name="Harris H.M."/>
            <person name="McCann A."/>
            <person name="Lynch D.B."/>
            <person name="Neville B.A."/>
            <person name="Irisawa T."/>
            <person name="Okada S."/>
            <person name="Endo A."/>
            <person name="O'Toole P.W."/>
        </authorList>
    </citation>
    <scope>NUCLEOTIDE SEQUENCE</scope>
    <source>
        <strain evidence="11">KCTC 13900</strain>
    </source>
</reference>
<evidence type="ECO:0000256" key="4">
    <source>
        <dbReference type="ARBA" id="ARBA00016244"/>
    </source>
</evidence>
<dbReference type="GO" id="GO:0044780">
    <property type="term" value="P:bacterial-type flagellum assembly"/>
    <property type="evidence" value="ECO:0007669"/>
    <property type="project" value="InterPro"/>
</dbReference>
<evidence type="ECO:0000313" key="13">
    <source>
        <dbReference type="Proteomes" id="UP000051491"/>
    </source>
</evidence>
<dbReference type="GO" id="GO:0009424">
    <property type="term" value="C:bacterial-type flagellum hook"/>
    <property type="evidence" value="ECO:0007669"/>
    <property type="project" value="UniProtKB-UniRule"/>
</dbReference>
<dbReference type="PRINTS" id="PR01005">
    <property type="entry name" value="FLGHOOKAP1"/>
</dbReference>
<dbReference type="EMBL" id="JQBK01000002">
    <property type="protein sequence ID" value="KRN88090.1"/>
    <property type="molecule type" value="Genomic_DNA"/>
</dbReference>
<evidence type="ECO:0000313" key="11">
    <source>
        <dbReference type="EMBL" id="AJA33613.1"/>
    </source>
</evidence>
<dbReference type="GO" id="GO:0005576">
    <property type="term" value="C:extracellular region"/>
    <property type="evidence" value="ECO:0007669"/>
    <property type="project" value="UniProtKB-SubCell"/>
</dbReference>
<dbReference type="STRING" id="89059.LAC1533_1862"/>
<dbReference type="Pfam" id="PF06429">
    <property type="entry name" value="Flg_bbr_C"/>
    <property type="match status" value="1"/>
</dbReference>
<feature type="domain" description="Flagellar hook-associated protein FlgK helical" evidence="10">
    <location>
        <begin position="98"/>
        <end position="341"/>
    </location>
</feature>
<dbReference type="Pfam" id="PF22638">
    <property type="entry name" value="FlgK_D1"/>
    <property type="match status" value="1"/>
</dbReference>
<organism evidence="11">
    <name type="scientific">Ligilactobacillus acidipiscis</name>
    <dbReference type="NCBI Taxonomy" id="89059"/>
    <lineage>
        <taxon>Bacteria</taxon>
        <taxon>Bacillati</taxon>
        <taxon>Bacillota</taxon>
        <taxon>Bacilli</taxon>
        <taxon>Lactobacillales</taxon>
        <taxon>Lactobacillaceae</taxon>
        <taxon>Ligilactobacillus</taxon>
    </lineage>
</organism>
<dbReference type="InterPro" id="IPR001444">
    <property type="entry name" value="Flag_bb_rod_N"/>
</dbReference>
<dbReference type="Proteomes" id="UP000051491">
    <property type="component" value="Unassembled WGS sequence"/>
</dbReference>
<dbReference type="EMBL" id="KM886858">
    <property type="protein sequence ID" value="AJA33613.1"/>
    <property type="molecule type" value="Genomic_DNA"/>
</dbReference>
<feature type="domain" description="Flagellar basal-body/hook protein C-terminal" evidence="9">
    <location>
        <begin position="467"/>
        <end position="505"/>
    </location>
</feature>
<dbReference type="InterPro" id="IPR053927">
    <property type="entry name" value="FlgK_helical"/>
</dbReference>
<dbReference type="Pfam" id="PF00460">
    <property type="entry name" value="Flg_bb_rod"/>
    <property type="match status" value="1"/>
</dbReference>
<dbReference type="InterPro" id="IPR010930">
    <property type="entry name" value="Flg_bb/hook_C_dom"/>
</dbReference>
<gene>
    <name evidence="7 11" type="primary">flgK</name>
    <name evidence="12" type="ORF">IV43_GL000837</name>
</gene>
<keyword evidence="6 7" id="KW-0975">Bacterial flagellum</keyword>
<evidence type="ECO:0000259" key="9">
    <source>
        <dbReference type="Pfam" id="PF06429"/>
    </source>
</evidence>
<name>A0A0A7RK82_9LACO</name>
<sequence length="509" mass="54722">MSGLFGTLNTARSGLDANQIGLQTSSHNIANTNTEGYSRQRVDLSTKIPYAKAGVGLIGSGVQADGISRIVDDFVRSQVRDSNSDYNFNVQKSDVLALLENALHEPSDDGLITQLNNFADSLQKLADNPELDTAKTNSVQMGVSLASYIQQTARQVSQVSTDTRSSLAKTVLDFNEKAEQLANLNQQLYDSHLSDEQPNDLLDQRDSLLKDMSAESNLTVSFDKYGRASLSIGDHAVVDSEKGVQTKLNVVVSNSNGEAQILPNGDETQPKQTIDGDFTVGEVVFETANGSEKYSKLAVKSGSIGGLQESLAEVESHRAELNDFAKGVVEIENIVYSDGQTPDSGFFEITDPSDPALSIKINDDLVADPGKMKVGTGDDPAEGDNGRALAMAKALKSKLDYPVDTAKLLENYNKGTLTFNNSQDGLTIPGAYNSIVTKNGISKQKADNMASAQLSALNQLEYKDQAASGVNLNEEMSDVIRFQQGFQANAKLLNVVSEMLDTLINRTGV</sequence>
<dbReference type="PATRIC" id="fig|89059.3.peg.873"/>
<dbReference type="AlphaFoldDB" id="A0A0A7RK82"/>
<evidence type="ECO:0000256" key="1">
    <source>
        <dbReference type="ARBA" id="ARBA00004365"/>
    </source>
</evidence>
<keyword evidence="11" id="KW-0966">Cell projection</keyword>
<dbReference type="OrthoDB" id="9802553at2"/>
<comment type="similarity">
    <text evidence="3 7">Belongs to the flagella basal body rod proteins family.</text>
</comment>
<dbReference type="SUPFAM" id="SSF64518">
    <property type="entry name" value="Phase 1 flagellin"/>
    <property type="match status" value="1"/>
</dbReference>
<dbReference type="PANTHER" id="PTHR30033">
    <property type="entry name" value="FLAGELLAR HOOK-ASSOCIATED PROTEIN 1"/>
    <property type="match status" value="1"/>
</dbReference>
<keyword evidence="5 7" id="KW-0964">Secreted</keyword>
<evidence type="ECO:0000256" key="7">
    <source>
        <dbReference type="RuleBase" id="RU362065"/>
    </source>
</evidence>
<protein>
    <recommendedName>
        <fullName evidence="4 7">Flagellar hook-associated protein 1</fullName>
        <shortName evidence="7">HAP1</shortName>
    </recommendedName>
</protein>
<dbReference type="GO" id="GO:0005198">
    <property type="term" value="F:structural molecule activity"/>
    <property type="evidence" value="ECO:0007669"/>
    <property type="project" value="UniProtKB-UniRule"/>
</dbReference>